<sequence>MTSFFDDVVKTTKSALDSNVQLEKDAEVLAKNLERKVKQLIKSCASTGATTATYDMKTFHVDFMSKYSLSDLLYTKITPTYVPVVQRIFFTNYTPLKGFAITEIDTNVFKVCWTHGIVKTEPTPQDVPRNISPGLPWYVPQPAPRAAPRPTPRLVPQPASNAIPHNYTNTPPITDKEIQDFLIDLFPYLQSNDMNV</sequence>
<proteinExistence type="predicted"/>
<organismHost>
    <name type="scientific">Paramecium bursaria</name>
    <dbReference type="NCBI Taxonomy" id="74790"/>
</organismHost>
<name>A7ITG6_PBCVM</name>
<accession>A7ITG6</accession>
<evidence type="ECO:0000313" key="2">
    <source>
        <dbReference type="Proteomes" id="UP000246715"/>
    </source>
</evidence>
<dbReference type="EMBL" id="DQ491001">
    <property type="protein sequence ID" value="ABT13640.1"/>
    <property type="molecule type" value="Genomic_DNA"/>
</dbReference>
<evidence type="ECO:0000313" key="1">
    <source>
        <dbReference type="EMBL" id="ABT13640.1"/>
    </source>
</evidence>
<reference evidence="1 2" key="1">
    <citation type="journal article" date="2007" name="Virology">
        <title>Sequence and annotation of the 314-kb MT325 and the 321-kb FR483 viruses that infect Chlorella Pbi.</title>
        <authorList>
            <person name="Fitzgerald L.A."/>
            <person name="Graves M.V."/>
            <person name="Li X."/>
            <person name="Feldblyum T."/>
            <person name="Hartigan J."/>
            <person name="Van Etten J.L."/>
        </authorList>
    </citation>
    <scope>NUCLEOTIDE SEQUENCE [LARGE SCALE GENOMIC DNA]</scope>
    <source>
        <strain evidence="1 2">MT325</strain>
    </source>
</reference>
<dbReference type="Proteomes" id="UP000246715">
    <property type="component" value="Segment"/>
</dbReference>
<protein>
    <submittedName>
        <fullName evidence="1">Uncharacterized protein M086R</fullName>
    </submittedName>
</protein>
<gene>
    <name evidence="1" type="primary">M086R</name>
    <name evidence="1" type="ORF">MT325_M086R</name>
</gene>
<organism evidence="1 2">
    <name type="scientific">Paramecium bursaria Chlorella virus MT325</name>
    <name type="common">PBCV-MT325</name>
    <dbReference type="NCBI Taxonomy" id="346932"/>
    <lineage>
        <taxon>Viruses</taxon>
        <taxon>Varidnaviria</taxon>
        <taxon>Bamfordvirae</taxon>
        <taxon>Nucleocytoviricota</taxon>
        <taxon>Megaviricetes</taxon>
        <taxon>Algavirales</taxon>
        <taxon>Phycodnaviridae</taxon>
        <taxon>Chlorovirus</taxon>
        <taxon>Chlorovirus conductrix</taxon>
        <taxon>Paramecium bursaria Chlorella virus A1</taxon>
    </lineage>
</organism>